<accession>A0ACC1SIK0</accession>
<reference evidence="1" key="1">
    <citation type="submission" date="2022-08" db="EMBL/GenBank/DDBJ databases">
        <title>Genome Sequence of Fusarium decemcellulare.</title>
        <authorList>
            <person name="Buettner E."/>
        </authorList>
    </citation>
    <scope>NUCLEOTIDE SEQUENCE</scope>
    <source>
        <strain evidence="1">Babe19</strain>
    </source>
</reference>
<evidence type="ECO:0000313" key="2">
    <source>
        <dbReference type="Proteomes" id="UP001148629"/>
    </source>
</evidence>
<comment type="caution">
    <text evidence="1">The sequence shown here is derived from an EMBL/GenBank/DDBJ whole genome shotgun (WGS) entry which is preliminary data.</text>
</comment>
<name>A0ACC1SIK0_9HYPO</name>
<dbReference type="EMBL" id="JANRMS010000408">
    <property type="protein sequence ID" value="KAJ3540437.1"/>
    <property type="molecule type" value="Genomic_DNA"/>
</dbReference>
<keyword evidence="2" id="KW-1185">Reference proteome</keyword>
<protein>
    <submittedName>
        <fullName evidence="1">Uncharacterized protein</fullName>
    </submittedName>
</protein>
<dbReference type="Proteomes" id="UP001148629">
    <property type="component" value="Unassembled WGS sequence"/>
</dbReference>
<organism evidence="1 2">
    <name type="scientific">Fusarium decemcellulare</name>
    <dbReference type="NCBI Taxonomy" id="57161"/>
    <lineage>
        <taxon>Eukaryota</taxon>
        <taxon>Fungi</taxon>
        <taxon>Dikarya</taxon>
        <taxon>Ascomycota</taxon>
        <taxon>Pezizomycotina</taxon>
        <taxon>Sordariomycetes</taxon>
        <taxon>Hypocreomycetidae</taxon>
        <taxon>Hypocreales</taxon>
        <taxon>Nectriaceae</taxon>
        <taxon>Fusarium</taxon>
        <taxon>Fusarium decemcellulare species complex</taxon>
    </lineage>
</organism>
<evidence type="ECO:0000313" key="1">
    <source>
        <dbReference type="EMBL" id="KAJ3540437.1"/>
    </source>
</evidence>
<proteinExistence type="predicted"/>
<sequence length="396" mass="45978">MAQNKELIRSVGQGSQTSPSIHLIPEGTMFNKIFRIGARIASQSHADVYEVSHMEDSNDMKYEARVFDLRDLSLSYRRYRTRAMNRLSKRSICRASWNGLDVIIYMTGPAEPPPDAVPQAKDDDSLSTDTLSQSPSFDRPETTSKEATDQQHESRREKQRDRRRAKRQKRRVQRYLNSQATSEFTQPIIPLPESKDPNHHEVDDQEFAMLSVLLLAGVRPEDQRYLHHIPLATVNYPFEGTANHITIDTQEYISGSIKMKEREIMFLRQQYWKLRPVIERWRTESETIGQKQHQLGKGSAEWNSNQINDVIPFMHKYHGLKAGLPVLLDLIQRREEEVQAMKRRLMLAQKTRDELKQTFGKVQGDKLLSYYQEWILEQVDVSTTDNPIPTNTGLKD</sequence>
<gene>
    <name evidence="1" type="ORF">NM208_g5066</name>
</gene>